<evidence type="ECO:0000313" key="1">
    <source>
        <dbReference type="EMBL" id="PVD34445.1"/>
    </source>
</evidence>
<dbReference type="AlphaFoldDB" id="A0A2T7PLZ1"/>
<protein>
    <submittedName>
        <fullName evidence="1">Uncharacterized protein</fullName>
    </submittedName>
</protein>
<evidence type="ECO:0000313" key="2">
    <source>
        <dbReference type="Proteomes" id="UP000245119"/>
    </source>
</evidence>
<name>A0A2T7PLZ1_POMCA</name>
<dbReference type="Proteomes" id="UP000245119">
    <property type="component" value="Linkage Group LG3"/>
</dbReference>
<gene>
    <name evidence="1" type="ORF">C0Q70_05718</name>
</gene>
<reference evidence="1 2" key="1">
    <citation type="submission" date="2018-04" db="EMBL/GenBank/DDBJ databases">
        <title>The genome of golden apple snail Pomacea canaliculata provides insight into stress tolerance and invasive adaptation.</title>
        <authorList>
            <person name="Liu C."/>
            <person name="Liu B."/>
            <person name="Ren Y."/>
            <person name="Zhang Y."/>
            <person name="Wang H."/>
            <person name="Li S."/>
            <person name="Jiang F."/>
            <person name="Yin L."/>
            <person name="Zhang G."/>
            <person name="Qian W."/>
            <person name="Fan W."/>
        </authorList>
    </citation>
    <scope>NUCLEOTIDE SEQUENCE [LARGE SCALE GENOMIC DNA]</scope>
    <source>
        <strain evidence="1">SZHN2017</strain>
        <tissue evidence="1">Muscle</tissue>
    </source>
</reference>
<keyword evidence="2" id="KW-1185">Reference proteome</keyword>
<organism evidence="1 2">
    <name type="scientific">Pomacea canaliculata</name>
    <name type="common">Golden apple snail</name>
    <dbReference type="NCBI Taxonomy" id="400727"/>
    <lineage>
        <taxon>Eukaryota</taxon>
        <taxon>Metazoa</taxon>
        <taxon>Spiralia</taxon>
        <taxon>Lophotrochozoa</taxon>
        <taxon>Mollusca</taxon>
        <taxon>Gastropoda</taxon>
        <taxon>Caenogastropoda</taxon>
        <taxon>Architaenioglossa</taxon>
        <taxon>Ampullarioidea</taxon>
        <taxon>Ampullariidae</taxon>
        <taxon>Pomacea</taxon>
    </lineage>
</organism>
<sequence>MYFNLSGKTDTLTHSQPHINLVSLFPRLTHPRHLSPLDFCFLPVILGSYRFPPPLKYAPLAAFLMSACRWLVFDLYEPERPRMRRRIYTHPVTSPLAVCACLVLLPYLTAHRCSPKLDKQTPTHFLYNCSLAESIHRAPESSTHVRLEEQPPEYRATTTRGLAVVSSGVLM</sequence>
<accession>A0A2T7PLZ1</accession>
<proteinExistence type="predicted"/>
<comment type="caution">
    <text evidence="1">The sequence shown here is derived from an EMBL/GenBank/DDBJ whole genome shotgun (WGS) entry which is preliminary data.</text>
</comment>
<dbReference type="EMBL" id="PZQS01000003">
    <property type="protein sequence ID" value="PVD34445.1"/>
    <property type="molecule type" value="Genomic_DNA"/>
</dbReference>